<gene>
    <name evidence="1" type="ORF">DERP_005856</name>
</gene>
<sequence>MLKLMKKIPFKKKRRLPLWCDLLFHHDDDNDEVSEDDVSYIHSHECLVIISWTRVSLIRFTIEKHVYCINNNNHHHHHKPQTESREQK</sequence>
<dbReference type="Proteomes" id="UP000887458">
    <property type="component" value="Unassembled WGS sequence"/>
</dbReference>
<name>A0ABQ8J9T2_DERPT</name>
<evidence type="ECO:0000313" key="1">
    <source>
        <dbReference type="EMBL" id="KAH9419346.1"/>
    </source>
</evidence>
<reference evidence="1 2" key="1">
    <citation type="journal article" date="2018" name="J. Allergy Clin. Immunol.">
        <title>High-quality assembly of Dermatophagoides pteronyssinus genome and transcriptome reveals a wide range of novel allergens.</title>
        <authorList>
            <person name="Liu X.Y."/>
            <person name="Yang K.Y."/>
            <person name="Wang M.Q."/>
            <person name="Kwok J.S."/>
            <person name="Zeng X."/>
            <person name="Yang Z."/>
            <person name="Xiao X.J."/>
            <person name="Lau C.P."/>
            <person name="Li Y."/>
            <person name="Huang Z.M."/>
            <person name="Ba J.G."/>
            <person name="Yim A.K."/>
            <person name="Ouyang C.Y."/>
            <person name="Ngai S.M."/>
            <person name="Chan T.F."/>
            <person name="Leung E.L."/>
            <person name="Liu L."/>
            <person name="Liu Z.G."/>
            <person name="Tsui S.K."/>
        </authorList>
    </citation>
    <scope>NUCLEOTIDE SEQUENCE [LARGE SCALE GENOMIC DNA]</scope>
    <source>
        <strain evidence="1">Derp</strain>
    </source>
</reference>
<protein>
    <submittedName>
        <fullName evidence="1">Uncharacterized protein</fullName>
    </submittedName>
</protein>
<proteinExistence type="predicted"/>
<evidence type="ECO:0000313" key="2">
    <source>
        <dbReference type="Proteomes" id="UP000887458"/>
    </source>
</evidence>
<organism evidence="1 2">
    <name type="scientific">Dermatophagoides pteronyssinus</name>
    <name type="common">European house dust mite</name>
    <dbReference type="NCBI Taxonomy" id="6956"/>
    <lineage>
        <taxon>Eukaryota</taxon>
        <taxon>Metazoa</taxon>
        <taxon>Ecdysozoa</taxon>
        <taxon>Arthropoda</taxon>
        <taxon>Chelicerata</taxon>
        <taxon>Arachnida</taxon>
        <taxon>Acari</taxon>
        <taxon>Acariformes</taxon>
        <taxon>Sarcoptiformes</taxon>
        <taxon>Astigmata</taxon>
        <taxon>Psoroptidia</taxon>
        <taxon>Analgoidea</taxon>
        <taxon>Pyroglyphidae</taxon>
        <taxon>Dermatophagoidinae</taxon>
        <taxon>Dermatophagoides</taxon>
    </lineage>
</organism>
<comment type="caution">
    <text evidence="1">The sequence shown here is derived from an EMBL/GenBank/DDBJ whole genome shotgun (WGS) entry which is preliminary data.</text>
</comment>
<accession>A0ABQ8J9T2</accession>
<reference evidence="1 2" key="2">
    <citation type="journal article" date="2022" name="Mol. Biol. Evol.">
        <title>Comparative Genomics Reveals Insights into the Divergent Evolution of Astigmatic Mites and Household Pest Adaptations.</title>
        <authorList>
            <person name="Xiong Q."/>
            <person name="Wan A.T."/>
            <person name="Liu X."/>
            <person name="Fung C.S."/>
            <person name="Xiao X."/>
            <person name="Malainual N."/>
            <person name="Hou J."/>
            <person name="Wang L."/>
            <person name="Wang M."/>
            <person name="Yang K.Y."/>
            <person name="Cui Y."/>
            <person name="Leung E.L."/>
            <person name="Nong W."/>
            <person name="Shin S.K."/>
            <person name="Au S.W."/>
            <person name="Jeong K.Y."/>
            <person name="Chew F.T."/>
            <person name="Hui J.H."/>
            <person name="Leung T.F."/>
            <person name="Tungtrongchitr A."/>
            <person name="Zhong N."/>
            <person name="Liu Z."/>
            <person name="Tsui S.K."/>
        </authorList>
    </citation>
    <scope>NUCLEOTIDE SEQUENCE [LARGE SCALE GENOMIC DNA]</scope>
    <source>
        <strain evidence="1">Derp</strain>
    </source>
</reference>
<keyword evidence="2" id="KW-1185">Reference proteome</keyword>
<dbReference type="EMBL" id="NJHN03000060">
    <property type="protein sequence ID" value="KAH9419346.1"/>
    <property type="molecule type" value="Genomic_DNA"/>
</dbReference>